<proteinExistence type="predicted"/>
<organism evidence="1 2">
    <name type="scientific">Macrolepiota fuliginosa MF-IS2</name>
    <dbReference type="NCBI Taxonomy" id="1400762"/>
    <lineage>
        <taxon>Eukaryota</taxon>
        <taxon>Fungi</taxon>
        <taxon>Dikarya</taxon>
        <taxon>Basidiomycota</taxon>
        <taxon>Agaricomycotina</taxon>
        <taxon>Agaricomycetes</taxon>
        <taxon>Agaricomycetidae</taxon>
        <taxon>Agaricales</taxon>
        <taxon>Agaricineae</taxon>
        <taxon>Agaricaceae</taxon>
        <taxon>Macrolepiota</taxon>
    </lineage>
</organism>
<comment type="caution">
    <text evidence="1">The sequence shown here is derived from an EMBL/GenBank/DDBJ whole genome shotgun (WGS) entry which is preliminary data.</text>
</comment>
<dbReference type="EMBL" id="MU151225">
    <property type="protein sequence ID" value="KAF9446885.1"/>
    <property type="molecule type" value="Genomic_DNA"/>
</dbReference>
<sequence>MSFRFYSLPVRQSPLFYQGMDCYAEHYYITFYSMYPPTGLVVHSEARSWNLARTDRGKT</sequence>
<feature type="non-terminal residue" evidence="1">
    <location>
        <position position="59"/>
    </location>
</feature>
<evidence type="ECO:0000313" key="1">
    <source>
        <dbReference type="EMBL" id="KAF9446885.1"/>
    </source>
</evidence>
<protein>
    <submittedName>
        <fullName evidence="1">Uncharacterized protein</fullName>
    </submittedName>
</protein>
<accession>A0A9P5XC58</accession>
<dbReference type="AlphaFoldDB" id="A0A9P5XC58"/>
<dbReference type="Proteomes" id="UP000807342">
    <property type="component" value="Unassembled WGS sequence"/>
</dbReference>
<reference evidence="1" key="1">
    <citation type="submission" date="2020-11" db="EMBL/GenBank/DDBJ databases">
        <authorList>
            <consortium name="DOE Joint Genome Institute"/>
            <person name="Ahrendt S."/>
            <person name="Riley R."/>
            <person name="Andreopoulos W."/>
            <person name="Labutti K."/>
            <person name="Pangilinan J."/>
            <person name="Ruiz-Duenas F.J."/>
            <person name="Barrasa J.M."/>
            <person name="Sanchez-Garcia M."/>
            <person name="Camarero S."/>
            <person name="Miyauchi S."/>
            <person name="Serrano A."/>
            <person name="Linde D."/>
            <person name="Babiker R."/>
            <person name="Drula E."/>
            <person name="Ayuso-Fernandez I."/>
            <person name="Pacheco R."/>
            <person name="Padilla G."/>
            <person name="Ferreira P."/>
            <person name="Barriuso J."/>
            <person name="Kellner H."/>
            <person name="Castanera R."/>
            <person name="Alfaro M."/>
            <person name="Ramirez L."/>
            <person name="Pisabarro A.G."/>
            <person name="Kuo A."/>
            <person name="Tritt A."/>
            <person name="Lipzen A."/>
            <person name="He G."/>
            <person name="Yan M."/>
            <person name="Ng V."/>
            <person name="Cullen D."/>
            <person name="Martin F."/>
            <person name="Rosso M.-N."/>
            <person name="Henrissat B."/>
            <person name="Hibbett D."/>
            <person name="Martinez A.T."/>
            <person name="Grigoriev I.V."/>
        </authorList>
    </citation>
    <scope>NUCLEOTIDE SEQUENCE</scope>
    <source>
        <strain evidence="1">MF-IS2</strain>
    </source>
</reference>
<evidence type="ECO:0000313" key="2">
    <source>
        <dbReference type="Proteomes" id="UP000807342"/>
    </source>
</evidence>
<gene>
    <name evidence="1" type="ORF">P691DRAFT_803325</name>
</gene>
<keyword evidence="2" id="KW-1185">Reference proteome</keyword>
<name>A0A9P5XC58_9AGAR</name>